<keyword evidence="1" id="KW-1133">Transmembrane helix</keyword>
<organism evidence="2">
    <name type="scientific">Arundo donax</name>
    <name type="common">Giant reed</name>
    <name type="synonym">Donax arundinaceus</name>
    <dbReference type="NCBI Taxonomy" id="35708"/>
    <lineage>
        <taxon>Eukaryota</taxon>
        <taxon>Viridiplantae</taxon>
        <taxon>Streptophyta</taxon>
        <taxon>Embryophyta</taxon>
        <taxon>Tracheophyta</taxon>
        <taxon>Spermatophyta</taxon>
        <taxon>Magnoliopsida</taxon>
        <taxon>Liliopsida</taxon>
        <taxon>Poales</taxon>
        <taxon>Poaceae</taxon>
        <taxon>PACMAD clade</taxon>
        <taxon>Arundinoideae</taxon>
        <taxon>Arundineae</taxon>
        <taxon>Arundo</taxon>
    </lineage>
</organism>
<evidence type="ECO:0000313" key="2">
    <source>
        <dbReference type="EMBL" id="JAE06795.1"/>
    </source>
</evidence>
<dbReference type="PROSITE" id="PS51257">
    <property type="entry name" value="PROKAR_LIPOPROTEIN"/>
    <property type="match status" value="1"/>
</dbReference>
<keyword evidence="1" id="KW-0472">Membrane</keyword>
<reference evidence="2" key="1">
    <citation type="submission" date="2014-09" db="EMBL/GenBank/DDBJ databases">
        <authorList>
            <person name="Magalhaes I.L.F."/>
            <person name="Oliveira U."/>
            <person name="Santos F.R."/>
            <person name="Vidigal T.H.D.A."/>
            <person name="Brescovit A.D."/>
            <person name="Santos A.J."/>
        </authorList>
    </citation>
    <scope>NUCLEOTIDE SEQUENCE</scope>
    <source>
        <tissue evidence="2">Shoot tissue taken approximately 20 cm above the soil surface</tissue>
    </source>
</reference>
<sequence>MLLKLCNLEVFFPFVYITCFSFGCRVHLWKM</sequence>
<accession>A0A0A9F187</accession>
<protein>
    <submittedName>
        <fullName evidence="2">Uncharacterized protein</fullName>
    </submittedName>
</protein>
<name>A0A0A9F187_ARUDO</name>
<dbReference type="AlphaFoldDB" id="A0A0A9F187"/>
<feature type="transmembrane region" description="Helical" evidence="1">
    <location>
        <begin position="12"/>
        <end position="29"/>
    </location>
</feature>
<evidence type="ECO:0000256" key="1">
    <source>
        <dbReference type="SAM" id="Phobius"/>
    </source>
</evidence>
<dbReference type="EMBL" id="GBRH01191101">
    <property type="protein sequence ID" value="JAE06795.1"/>
    <property type="molecule type" value="Transcribed_RNA"/>
</dbReference>
<proteinExistence type="predicted"/>
<keyword evidence="1" id="KW-0812">Transmembrane</keyword>
<reference evidence="2" key="2">
    <citation type="journal article" date="2015" name="Data Brief">
        <title>Shoot transcriptome of the giant reed, Arundo donax.</title>
        <authorList>
            <person name="Barrero R.A."/>
            <person name="Guerrero F.D."/>
            <person name="Moolhuijzen P."/>
            <person name="Goolsby J.A."/>
            <person name="Tidwell J."/>
            <person name="Bellgard S.E."/>
            <person name="Bellgard M.I."/>
        </authorList>
    </citation>
    <scope>NUCLEOTIDE SEQUENCE</scope>
    <source>
        <tissue evidence="2">Shoot tissue taken approximately 20 cm above the soil surface</tissue>
    </source>
</reference>